<proteinExistence type="predicted"/>
<keyword evidence="3" id="KW-1185">Reference proteome</keyword>
<keyword evidence="1" id="KW-1133">Transmembrane helix</keyword>
<evidence type="ECO:0000313" key="3">
    <source>
        <dbReference type="Proteomes" id="UP001420932"/>
    </source>
</evidence>
<protein>
    <submittedName>
        <fullName evidence="2">Uncharacterized protein</fullName>
    </submittedName>
</protein>
<sequence length="58" mass="6900">MSTTFGLEHRKYSFQIFNFLFLVFKYGFPFWQIHAKVASGHRLLVYVLARSFQVQLPS</sequence>
<evidence type="ECO:0000313" key="2">
    <source>
        <dbReference type="EMBL" id="KAK9142948.1"/>
    </source>
</evidence>
<feature type="transmembrane region" description="Helical" evidence="1">
    <location>
        <begin position="12"/>
        <end position="33"/>
    </location>
</feature>
<evidence type="ECO:0000256" key="1">
    <source>
        <dbReference type="SAM" id="Phobius"/>
    </source>
</evidence>
<keyword evidence="1" id="KW-0812">Transmembrane</keyword>
<reference evidence="2 3" key="1">
    <citation type="submission" date="2024-01" db="EMBL/GenBank/DDBJ databases">
        <title>Genome assemblies of Stephania.</title>
        <authorList>
            <person name="Yang L."/>
        </authorList>
    </citation>
    <scope>NUCLEOTIDE SEQUENCE [LARGE SCALE GENOMIC DNA]</scope>
    <source>
        <strain evidence="2">YNDBR</strain>
        <tissue evidence="2">Leaf</tissue>
    </source>
</reference>
<keyword evidence="1" id="KW-0472">Membrane</keyword>
<dbReference type="Proteomes" id="UP001420932">
    <property type="component" value="Unassembled WGS sequence"/>
</dbReference>
<organism evidence="2 3">
    <name type="scientific">Stephania yunnanensis</name>
    <dbReference type="NCBI Taxonomy" id="152371"/>
    <lineage>
        <taxon>Eukaryota</taxon>
        <taxon>Viridiplantae</taxon>
        <taxon>Streptophyta</taxon>
        <taxon>Embryophyta</taxon>
        <taxon>Tracheophyta</taxon>
        <taxon>Spermatophyta</taxon>
        <taxon>Magnoliopsida</taxon>
        <taxon>Ranunculales</taxon>
        <taxon>Menispermaceae</taxon>
        <taxon>Menispermoideae</taxon>
        <taxon>Cissampelideae</taxon>
        <taxon>Stephania</taxon>
    </lineage>
</organism>
<dbReference type="EMBL" id="JBBNAF010000005">
    <property type="protein sequence ID" value="KAK9142948.1"/>
    <property type="molecule type" value="Genomic_DNA"/>
</dbReference>
<dbReference type="AlphaFoldDB" id="A0AAP0JZ92"/>
<comment type="caution">
    <text evidence="2">The sequence shown here is derived from an EMBL/GenBank/DDBJ whole genome shotgun (WGS) entry which is preliminary data.</text>
</comment>
<accession>A0AAP0JZ92</accession>
<name>A0AAP0JZ92_9MAGN</name>
<gene>
    <name evidence="2" type="ORF">Syun_012348</name>
</gene>